<dbReference type="Pfam" id="PF05337">
    <property type="entry name" value="CSF-1"/>
    <property type="match status" value="1"/>
</dbReference>
<dbReference type="GO" id="GO:0016020">
    <property type="term" value="C:membrane"/>
    <property type="evidence" value="ECO:0007669"/>
    <property type="project" value="InterPro"/>
</dbReference>
<evidence type="ECO:0000313" key="3">
    <source>
        <dbReference type="Proteomes" id="UP000591535"/>
    </source>
</evidence>
<accession>A0A7K8ZHZ1</accession>
<gene>
    <name evidence="2" type="primary">Csf1</name>
    <name evidence="2" type="ORF">GRAVAR_R05737</name>
</gene>
<dbReference type="GO" id="GO:0008083">
    <property type="term" value="F:growth factor activity"/>
    <property type="evidence" value="ECO:0007669"/>
    <property type="project" value="InterPro"/>
</dbReference>
<proteinExistence type="predicted"/>
<feature type="non-terminal residue" evidence="2">
    <location>
        <position position="1"/>
    </location>
</feature>
<comment type="caution">
    <text evidence="2">The sequence shown here is derived from an EMBL/GenBank/DDBJ whole genome shotgun (WGS) entry which is preliminary data.</text>
</comment>
<dbReference type="EMBL" id="VWZG01002515">
    <property type="protein sequence ID" value="NXG15341.1"/>
    <property type="molecule type" value="Genomic_DNA"/>
</dbReference>
<dbReference type="PANTHER" id="PTHR10058">
    <property type="entry name" value="MACROPHAGE COLONY STIMULATING FACTOR"/>
    <property type="match status" value="1"/>
</dbReference>
<dbReference type="Gene3D" id="1.20.1250.10">
    <property type="match status" value="1"/>
</dbReference>
<dbReference type="PANTHER" id="PTHR10058:SF0">
    <property type="entry name" value="MACROPHAGE COLONY-STIMULATING FACTOR 1"/>
    <property type="match status" value="1"/>
</dbReference>
<sequence length="254" mass="27433">ADTQMQHPGRVSFKFIDKMQLNDSICYVKAAFPLLGKILERTEFKENSSNARKMQTVRRMYNRIDENVDPCIREEDDEERKLSQMCFKEFTTSPYEMLVLVKDFFQDINQLLQNRESFEKDCSQVYHRACPGPREAESPPGVGTDPDCNFLSPALPPATQPSLSAATRSGGATAPVSSRVPPSPLRATLADLESPSQPLGVTDGGSGTEELPGAAGGDTASVPLPGMQPVPQDAAESAGAPQDAAGTLSPAEED</sequence>
<dbReference type="GO" id="GO:0030316">
    <property type="term" value="P:osteoclast differentiation"/>
    <property type="evidence" value="ECO:0007669"/>
    <property type="project" value="TreeGrafter"/>
</dbReference>
<keyword evidence="3" id="KW-1185">Reference proteome</keyword>
<protein>
    <submittedName>
        <fullName evidence="2">CSF1 factor</fullName>
    </submittedName>
</protein>
<dbReference type="Proteomes" id="UP000591535">
    <property type="component" value="Unassembled WGS sequence"/>
</dbReference>
<dbReference type="InterPro" id="IPR009079">
    <property type="entry name" value="4_helix_cytokine-like_core"/>
</dbReference>
<name>A0A7K8ZHZ1_9PASS</name>
<dbReference type="AlphaFoldDB" id="A0A7K8ZHZ1"/>
<dbReference type="InterPro" id="IPR008001">
    <property type="entry name" value="MCSF-1"/>
</dbReference>
<evidence type="ECO:0000313" key="2">
    <source>
        <dbReference type="EMBL" id="NXG15341.1"/>
    </source>
</evidence>
<organism evidence="2 3">
    <name type="scientific">Grallaria varia</name>
    <name type="common">variegated antpitta</name>
    <dbReference type="NCBI Taxonomy" id="117165"/>
    <lineage>
        <taxon>Eukaryota</taxon>
        <taxon>Metazoa</taxon>
        <taxon>Chordata</taxon>
        <taxon>Craniata</taxon>
        <taxon>Vertebrata</taxon>
        <taxon>Euteleostomi</taxon>
        <taxon>Archelosauria</taxon>
        <taxon>Archosauria</taxon>
        <taxon>Dinosauria</taxon>
        <taxon>Saurischia</taxon>
        <taxon>Theropoda</taxon>
        <taxon>Coelurosauria</taxon>
        <taxon>Aves</taxon>
        <taxon>Neognathae</taxon>
        <taxon>Neoaves</taxon>
        <taxon>Telluraves</taxon>
        <taxon>Australaves</taxon>
        <taxon>Passeriformes</taxon>
        <taxon>Formicariidae</taxon>
        <taxon>Grallaria</taxon>
    </lineage>
</organism>
<dbReference type="SUPFAM" id="SSF47266">
    <property type="entry name" value="4-helical cytokines"/>
    <property type="match status" value="1"/>
</dbReference>
<dbReference type="GO" id="GO:0045651">
    <property type="term" value="P:positive regulation of macrophage differentiation"/>
    <property type="evidence" value="ECO:0007669"/>
    <property type="project" value="TreeGrafter"/>
</dbReference>
<evidence type="ECO:0000256" key="1">
    <source>
        <dbReference type="SAM" id="MobiDB-lite"/>
    </source>
</evidence>
<dbReference type="GO" id="GO:0005125">
    <property type="term" value="F:cytokine activity"/>
    <property type="evidence" value="ECO:0007669"/>
    <property type="project" value="InterPro"/>
</dbReference>
<reference evidence="2 3" key="1">
    <citation type="submission" date="2019-09" db="EMBL/GenBank/DDBJ databases">
        <title>Bird 10,000 Genomes (B10K) Project - Family phase.</title>
        <authorList>
            <person name="Zhang G."/>
        </authorList>
    </citation>
    <scope>NUCLEOTIDE SEQUENCE [LARGE SCALE GENOMIC DNA]</scope>
    <source>
        <strain evidence="2">B10K-DU-001-02</strain>
        <tissue evidence="2">Muscle</tissue>
    </source>
</reference>
<feature type="non-terminal residue" evidence="2">
    <location>
        <position position="254"/>
    </location>
</feature>
<feature type="region of interest" description="Disordered" evidence="1">
    <location>
        <begin position="133"/>
        <end position="254"/>
    </location>
</feature>
<dbReference type="GO" id="GO:0005615">
    <property type="term" value="C:extracellular space"/>
    <property type="evidence" value="ECO:0007669"/>
    <property type="project" value="TreeGrafter"/>
</dbReference>